<dbReference type="GO" id="GO:0055085">
    <property type="term" value="P:transmembrane transport"/>
    <property type="evidence" value="ECO:0007669"/>
    <property type="project" value="InterPro"/>
</dbReference>
<dbReference type="InterPro" id="IPR051045">
    <property type="entry name" value="TonB-dependent_transducer"/>
</dbReference>
<dbReference type="EMBL" id="FQWQ01000001">
    <property type="protein sequence ID" value="SHG86698.1"/>
    <property type="molecule type" value="Genomic_DNA"/>
</dbReference>
<evidence type="ECO:0000313" key="11">
    <source>
        <dbReference type="EMBL" id="SHG86698.1"/>
    </source>
</evidence>
<evidence type="ECO:0000256" key="8">
    <source>
        <dbReference type="ARBA" id="ARBA00022989"/>
    </source>
</evidence>
<evidence type="ECO:0000256" key="3">
    <source>
        <dbReference type="ARBA" id="ARBA00022448"/>
    </source>
</evidence>
<dbReference type="SUPFAM" id="SSF74653">
    <property type="entry name" value="TolA/TonB C-terminal domain"/>
    <property type="match status" value="1"/>
</dbReference>
<dbReference type="InterPro" id="IPR037682">
    <property type="entry name" value="TonB_C"/>
</dbReference>
<keyword evidence="3" id="KW-0813">Transport</keyword>
<keyword evidence="4" id="KW-1003">Cell membrane</keyword>
<dbReference type="PANTHER" id="PTHR33446:SF2">
    <property type="entry name" value="PROTEIN TONB"/>
    <property type="match status" value="1"/>
</dbReference>
<dbReference type="PANTHER" id="PTHR33446">
    <property type="entry name" value="PROTEIN TONB-RELATED"/>
    <property type="match status" value="1"/>
</dbReference>
<keyword evidence="6" id="KW-0812">Transmembrane</keyword>
<keyword evidence="8" id="KW-1133">Transmembrane helix</keyword>
<dbReference type="GO" id="GO:0098797">
    <property type="term" value="C:plasma membrane protein complex"/>
    <property type="evidence" value="ECO:0007669"/>
    <property type="project" value="TreeGrafter"/>
</dbReference>
<dbReference type="NCBIfam" id="TIGR01352">
    <property type="entry name" value="tonB_Cterm"/>
    <property type="match status" value="1"/>
</dbReference>
<dbReference type="RefSeq" id="WP_084138024.1">
    <property type="nucleotide sequence ID" value="NZ_FQWQ01000001.1"/>
</dbReference>
<dbReference type="Proteomes" id="UP000184212">
    <property type="component" value="Unassembled WGS sequence"/>
</dbReference>
<dbReference type="PROSITE" id="PS52015">
    <property type="entry name" value="TONB_CTD"/>
    <property type="match status" value="1"/>
</dbReference>
<dbReference type="InterPro" id="IPR006260">
    <property type="entry name" value="TonB/TolA_C"/>
</dbReference>
<comment type="subcellular location">
    <subcellularLocation>
        <location evidence="1">Cell inner membrane</location>
        <topology evidence="1">Single-pass membrane protein</topology>
        <orientation evidence="1">Periplasmic side</orientation>
    </subcellularLocation>
</comment>
<evidence type="ECO:0000256" key="7">
    <source>
        <dbReference type="ARBA" id="ARBA00022927"/>
    </source>
</evidence>
<dbReference type="Gene3D" id="3.90.930.1">
    <property type="match status" value="1"/>
</dbReference>
<evidence type="ECO:0000256" key="2">
    <source>
        <dbReference type="ARBA" id="ARBA00006555"/>
    </source>
</evidence>
<evidence type="ECO:0000256" key="4">
    <source>
        <dbReference type="ARBA" id="ARBA00022475"/>
    </source>
</evidence>
<proteinExistence type="inferred from homology"/>
<sequence>MKFCGRSVMSIKYVLLFLFVVSISYQAHSQKRAVTFYDSAWALTSKERGVYYRVGIIDTLRYQYYGEVAEFYKNGKRLMRGNFKASIKQDTFYFYYPSGQLETKGVYQNNVRKGIWTNYYESGSVRERLEFDNVFVTVKDYYDKNGTHKVIDGNGKWKTAYDVEPAKMLAIKGALVDGRRSGVWTYQLIDKAHGDSTLYCTETFENGKFTSGKMYAENKRGQRMDAPHMFVYPELTRMKNWGKWEVTPYASRKEYPYLPFLVEDVDEMPASFKGGLPAMSAFVGRNLHYPPDARNKGKQGTVIVTFIVKADGAIDQGSVTVIQSVYPSLDAEAVRVVKKLPAWNPAMKAGKPVQSESVLPVKFKLSL</sequence>
<dbReference type="OrthoDB" id="9812355at2"/>
<keyword evidence="12" id="KW-1185">Reference proteome</keyword>
<dbReference type="AlphaFoldDB" id="A0A1M5NB33"/>
<dbReference type="SUPFAM" id="SSF82185">
    <property type="entry name" value="Histone H3 K4-specific methyltransferase SET7/9 N-terminal domain"/>
    <property type="match status" value="1"/>
</dbReference>
<dbReference type="Gene3D" id="3.30.1150.10">
    <property type="match status" value="1"/>
</dbReference>
<evidence type="ECO:0000256" key="9">
    <source>
        <dbReference type="ARBA" id="ARBA00023136"/>
    </source>
</evidence>
<comment type="similarity">
    <text evidence="2">Belongs to the TonB family.</text>
</comment>
<dbReference type="GO" id="GO:0015031">
    <property type="term" value="P:protein transport"/>
    <property type="evidence" value="ECO:0007669"/>
    <property type="project" value="UniProtKB-KW"/>
</dbReference>
<evidence type="ECO:0000256" key="6">
    <source>
        <dbReference type="ARBA" id="ARBA00022692"/>
    </source>
</evidence>
<accession>A0A1M5NB33</accession>
<dbReference type="STRING" id="947013.SAMN04488109_2212"/>
<organism evidence="11 12">
    <name type="scientific">Chryseolinea serpens</name>
    <dbReference type="NCBI Taxonomy" id="947013"/>
    <lineage>
        <taxon>Bacteria</taxon>
        <taxon>Pseudomonadati</taxon>
        <taxon>Bacteroidota</taxon>
        <taxon>Cytophagia</taxon>
        <taxon>Cytophagales</taxon>
        <taxon>Fulvivirgaceae</taxon>
        <taxon>Chryseolinea</taxon>
    </lineage>
</organism>
<keyword evidence="5" id="KW-0997">Cell inner membrane</keyword>
<evidence type="ECO:0000313" key="12">
    <source>
        <dbReference type="Proteomes" id="UP000184212"/>
    </source>
</evidence>
<feature type="domain" description="TonB C-terminal" evidence="10">
    <location>
        <begin position="274"/>
        <end position="367"/>
    </location>
</feature>
<name>A0A1M5NB33_9BACT</name>
<evidence type="ECO:0000256" key="1">
    <source>
        <dbReference type="ARBA" id="ARBA00004383"/>
    </source>
</evidence>
<evidence type="ECO:0000256" key="5">
    <source>
        <dbReference type="ARBA" id="ARBA00022519"/>
    </source>
</evidence>
<dbReference type="Pfam" id="PF03544">
    <property type="entry name" value="TonB_C"/>
    <property type="match status" value="1"/>
</dbReference>
<keyword evidence="7" id="KW-0653">Protein transport</keyword>
<keyword evidence="9" id="KW-0472">Membrane</keyword>
<evidence type="ECO:0000259" key="10">
    <source>
        <dbReference type="PROSITE" id="PS52015"/>
    </source>
</evidence>
<gene>
    <name evidence="11" type="ORF">SAMN04488109_2212</name>
</gene>
<reference evidence="11 12" key="1">
    <citation type="submission" date="2016-11" db="EMBL/GenBank/DDBJ databases">
        <authorList>
            <person name="Jaros S."/>
            <person name="Januszkiewicz K."/>
            <person name="Wedrychowicz H."/>
        </authorList>
    </citation>
    <scope>NUCLEOTIDE SEQUENCE [LARGE SCALE GENOMIC DNA]</scope>
    <source>
        <strain evidence="11 12">DSM 24574</strain>
    </source>
</reference>
<protein>
    <submittedName>
        <fullName evidence="11">TonB family C-terminal domain-containing protein</fullName>
    </submittedName>
</protein>
<dbReference type="GO" id="GO:0031992">
    <property type="term" value="F:energy transducer activity"/>
    <property type="evidence" value="ECO:0007669"/>
    <property type="project" value="TreeGrafter"/>
</dbReference>